<accession>A0A0C3KUW2</accession>
<dbReference type="HOGENOM" id="CLU_1526279_0_0_1"/>
<sequence>MNIAILEFTGPHDWTSDPKFEPIRTAVSKMPLIRLHLQNCNQAAAVLRAQLTLEHLEIGLASLIVPGSPVEQLDLTSGYDTESWDDKRFKSLSESTGPITKFSMHLHYPLVDEGTRQTLRLISRHLREIEHLTIIVLGCISEQVILDELPLFRSLRRVVFIAANLAISPPQVHPSP</sequence>
<evidence type="ECO:0000313" key="1">
    <source>
        <dbReference type="EMBL" id="KIO25293.1"/>
    </source>
</evidence>
<evidence type="ECO:0000313" key="2">
    <source>
        <dbReference type="Proteomes" id="UP000054248"/>
    </source>
</evidence>
<dbReference type="OrthoDB" id="3247499at2759"/>
<organism evidence="1 2">
    <name type="scientific">Tulasnella calospora MUT 4182</name>
    <dbReference type="NCBI Taxonomy" id="1051891"/>
    <lineage>
        <taxon>Eukaryota</taxon>
        <taxon>Fungi</taxon>
        <taxon>Dikarya</taxon>
        <taxon>Basidiomycota</taxon>
        <taxon>Agaricomycotina</taxon>
        <taxon>Agaricomycetes</taxon>
        <taxon>Cantharellales</taxon>
        <taxon>Tulasnellaceae</taxon>
        <taxon>Tulasnella</taxon>
    </lineage>
</organism>
<dbReference type="EMBL" id="KN823045">
    <property type="protein sequence ID" value="KIO25293.1"/>
    <property type="molecule type" value="Genomic_DNA"/>
</dbReference>
<reference evidence="1 2" key="1">
    <citation type="submission" date="2014-04" db="EMBL/GenBank/DDBJ databases">
        <authorList>
            <consortium name="DOE Joint Genome Institute"/>
            <person name="Kuo A."/>
            <person name="Girlanda M."/>
            <person name="Perotto S."/>
            <person name="Kohler A."/>
            <person name="Nagy L.G."/>
            <person name="Floudas D."/>
            <person name="Copeland A."/>
            <person name="Barry K.W."/>
            <person name="Cichocki N."/>
            <person name="Veneault-Fourrey C."/>
            <person name="LaButti K."/>
            <person name="Lindquist E.A."/>
            <person name="Lipzen A."/>
            <person name="Lundell T."/>
            <person name="Morin E."/>
            <person name="Murat C."/>
            <person name="Sun H."/>
            <person name="Tunlid A."/>
            <person name="Henrissat B."/>
            <person name="Grigoriev I.V."/>
            <person name="Hibbett D.S."/>
            <person name="Martin F."/>
            <person name="Nordberg H.P."/>
            <person name="Cantor M.N."/>
            <person name="Hua S.X."/>
        </authorList>
    </citation>
    <scope>NUCLEOTIDE SEQUENCE [LARGE SCALE GENOMIC DNA]</scope>
    <source>
        <strain evidence="1 2">MUT 4182</strain>
    </source>
</reference>
<gene>
    <name evidence="1" type="ORF">M407DRAFT_25410</name>
</gene>
<dbReference type="AlphaFoldDB" id="A0A0C3KUW2"/>
<protein>
    <submittedName>
        <fullName evidence="1">Uncharacterized protein</fullName>
    </submittedName>
</protein>
<dbReference type="Proteomes" id="UP000054248">
    <property type="component" value="Unassembled WGS sequence"/>
</dbReference>
<reference evidence="2" key="2">
    <citation type="submission" date="2015-01" db="EMBL/GenBank/DDBJ databases">
        <title>Evolutionary Origins and Diversification of the Mycorrhizal Mutualists.</title>
        <authorList>
            <consortium name="DOE Joint Genome Institute"/>
            <consortium name="Mycorrhizal Genomics Consortium"/>
            <person name="Kohler A."/>
            <person name="Kuo A."/>
            <person name="Nagy L.G."/>
            <person name="Floudas D."/>
            <person name="Copeland A."/>
            <person name="Barry K.W."/>
            <person name="Cichocki N."/>
            <person name="Veneault-Fourrey C."/>
            <person name="LaButti K."/>
            <person name="Lindquist E.A."/>
            <person name="Lipzen A."/>
            <person name="Lundell T."/>
            <person name="Morin E."/>
            <person name="Murat C."/>
            <person name="Riley R."/>
            <person name="Ohm R."/>
            <person name="Sun H."/>
            <person name="Tunlid A."/>
            <person name="Henrissat B."/>
            <person name="Grigoriev I.V."/>
            <person name="Hibbett D.S."/>
            <person name="Martin F."/>
        </authorList>
    </citation>
    <scope>NUCLEOTIDE SEQUENCE [LARGE SCALE GENOMIC DNA]</scope>
    <source>
        <strain evidence="2">MUT 4182</strain>
    </source>
</reference>
<proteinExistence type="predicted"/>
<name>A0A0C3KUW2_9AGAM</name>
<keyword evidence="2" id="KW-1185">Reference proteome</keyword>